<evidence type="ECO:0000259" key="5">
    <source>
        <dbReference type="Pfam" id="PF00501"/>
    </source>
</evidence>
<dbReference type="SUPFAM" id="SSF56801">
    <property type="entry name" value="Acetyl-CoA synthetase-like"/>
    <property type="match status" value="1"/>
</dbReference>
<accession>A0A5K7Z0J8</accession>
<feature type="domain" description="AMP-binding enzyme C-terminal" evidence="6">
    <location>
        <begin position="542"/>
        <end position="615"/>
    </location>
</feature>
<dbReference type="Pfam" id="PF16177">
    <property type="entry name" value="ACAS_N"/>
    <property type="match status" value="1"/>
</dbReference>
<dbReference type="CDD" id="cd05943">
    <property type="entry name" value="AACS"/>
    <property type="match status" value="1"/>
</dbReference>
<evidence type="ECO:0000259" key="6">
    <source>
        <dbReference type="Pfam" id="PF13193"/>
    </source>
</evidence>
<dbReference type="Pfam" id="PF00501">
    <property type="entry name" value="AMP-binding"/>
    <property type="match status" value="1"/>
</dbReference>
<evidence type="ECO:0000256" key="2">
    <source>
        <dbReference type="ARBA" id="ARBA00022598"/>
    </source>
</evidence>
<keyword evidence="3" id="KW-0547">Nucleotide-binding</keyword>
<evidence type="ECO:0000313" key="9">
    <source>
        <dbReference type="Proteomes" id="UP000427769"/>
    </source>
</evidence>
<sequence>MNDPKKLWQPSAAFTGKSNMVRFMNEVNRRHGLSLSTYGELWQWSVDHIPEFWNLFWEFAGIIASKPYDQVVDDPGKMPGAKWFAGAELNFAENLLRFRDDETALVFQGEGQSLVSYTYKQLYDEVSRMAQALAAAGVQKGDRVAGFMPNMPQAIIAMLAAVSLGAIWSSSSPDFGIKGVLDRFGQIEPKVLFTADGYFYNGKSFDSLEKVGGILKQLPMVEKVVVVGYTTDQPDLSKVPNAVFWESFLAPYTPAEIEFVQVPAEHPLYVMYSSGTTGKPKCMVQSHAGILTNQLKEHLLHCDLRREDVLFYFTTCGWMMWNWLVCGLGVGTTLVLYDGSPFYPGPEVLWKLAEKVGMTIFGTSAKYISALDEAGYKPGSDCNLEKLRMICSTGSPLAVSGFEYAYREIKSNMQLASISGGTDLNGCFALGNPMLPVHAGELQGPGLALKVHAFNDDGVPVTDETGELVCAAAFPSMPVYFWNDPDGERYQNAYFTKYPGVWTHGDFISVNGRTGGITIYGRSDATLNPGGVRIGTADIYTALESLEAVTDSVVVGQQWDDDVRVVLFVTLAKGVELDDALIKEIKTTIRMACSPRHVPAKVIQVQEIPYTINMKKVELAVRNVIHGKPVTNRDALANPNCLGEYEGLDELKQ</sequence>
<dbReference type="InterPro" id="IPR025110">
    <property type="entry name" value="AMP-bd_C"/>
</dbReference>
<dbReference type="InterPro" id="IPR042099">
    <property type="entry name" value="ANL_N_sf"/>
</dbReference>
<dbReference type="Gene3D" id="3.30.300.30">
    <property type="match status" value="1"/>
</dbReference>
<comment type="similarity">
    <text evidence="1">Belongs to the ATP-dependent AMP-binding enzyme family.</text>
</comment>
<evidence type="ECO:0000256" key="1">
    <source>
        <dbReference type="ARBA" id="ARBA00006432"/>
    </source>
</evidence>
<protein>
    <submittedName>
        <fullName evidence="8">Acetoacetyl-CoA synthetase</fullName>
    </submittedName>
</protein>
<dbReference type="InterPro" id="IPR005914">
    <property type="entry name" value="Acac_CoA_synth"/>
</dbReference>
<dbReference type="Pfam" id="PF13193">
    <property type="entry name" value="AMP-binding_C"/>
    <property type="match status" value="1"/>
</dbReference>
<dbReference type="Proteomes" id="UP000427769">
    <property type="component" value="Chromosome"/>
</dbReference>
<dbReference type="AlphaFoldDB" id="A0A5K7Z0J8"/>
<organism evidence="8 9">
    <name type="scientific">Desulfosarcina widdelii</name>
    <dbReference type="NCBI Taxonomy" id="947919"/>
    <lineage>
        <taxon>Bacteria</taxon>
        <taxon>Pseudomonadati</taxon>
        <taxon>Thermodesulfobacteriota</taxon>
        <taxon>Desulfobacteria</taxon>
        <taxon>Desulfobacterales</taxon>
        <taxon>Desulfosarcinaceae</taxon>
        <taxon>Desulfosarcina</taxon>
    </lineage>
</organism>
<dbReference type="GO" id="GO:0006629">
    <property type="term" value="P:lipid metabolic process"/>
    <property type="evidence" value="ECO:0007669"/>
    <property type="project" value="InterPro"/>
</dbReference>
<keyword evidence="4" id="KW-0067">ATP-binding</keyword>
<evidence type="ECO:0000256" key="4">
    <source>
        <dbReference type="ARBA" id="ARBA00022840"/>
    </source>
</evidence>
<dbReference type="NCBIfam" id="NF002937">
    <property type="entry name" value="PRK03584.1"/>
    <property type="match status" value="1"/>
</dbReference>
<feature type="domain" description="AMP-dependent synthetase/ligase" evidence="5">
    <location>
        <begin position="97"/>
        <end position="471"/>
    </location>
</feature>
<dbReference type="InterPro" id="IPR020845">
    <property type="entry name" value="AMP-binding_CS"/>
</dbReference>
<evidence type="ECO:0000313" key="8">
    <source>
        <dbReference type="EMBL" id="BBO74215.1"/>
    </source>
</evidence>
<dbReference type="KEGG" id="dwd:DSCW_16320"/>
<dbReference type="Gene3D" id="3.40.50.12780">
    <property type="entry name" value="N-terminal domain of ligase-like"/>
    <property type="match status" value="1"/>
</dbReference>
<dbReference type="EMBL" id="AP021875">
    <property type="protein sequence ID" value="BBO74215.1"/>
    <property type="molecule type" value="Genomic_DNA"/>
</dbReference>
<keyword evidence="2" id="KW-0436">Ligase</keyword>
<evidence type="ECO:0000259" key="7">
    <source>
        <dbReference type="Pfam" id="PF16177"/>
    </source>
</evidence>
<evidence type="ECO:0000256" key="3">
    <source>
        <dbReference type="ARBA" id="ARBA00022741"/>
    </source>
</evidence>
<dbReference type="RefSeq" id="WP_155303260.1">
    <property type="nucleotide sequence ID" value="NZ_AP021875.1"/>
</dbReference>
<dbReference type="GO" id="GO:0030729">
    <property type="term" value="F:acetoacetate-CoA ligase activity"/>
    <property type="evidence" value="ECO:0007669"/>
    <property type="project" value="InterPro"/>
</dbReference>
<name>A0A5K7Z0J8_9BACT</name>
<dbReference type="InterPro" id="IPR045851">
    <property type="entry name" value="AMP-bd_C_sf"/>
</dbReference>
<proteinExistence type="inferred from homology"/>
<dbReference type="NCBIfam" id="TIGR01217">
    <property type="entry name" value="ac_ac_CoA_syn"/>
    <property type="match status" value="1"/>
</dbReference>
<reference evidence="8 9" key="1">
    <citation type="submission" date="2019-11" db="EMBL/GenBank/DDBJ databases">
        <title>Comparative genomics of hydrocarbon-degrading Desulfosarcina strains.</title>
        <authorList>
            <person name="Watanabe M."/>
            <person name="Kojima H."/>
            <person name="Fukui M."/>
        </authorList>
    </citation>
    <scope>NUCLEOTIDE SEQUENCE [LARGE SCALE GENOMIC DNA]</scope>
    <source>
        <strain evidence="8 9">PP31</strain>
    </source>
</reference>
<dbReference type="PROSITE" id="PS00455">
    <property type="entry name" value="AMP_BINDING"/>
    <property type="match status" value="1"/>
</dbReference>
<gene>
    <name evidence="8" type="ORF">DSCW_16320</name>
</gene>
<dbReference type="PANTHER" id="PTHR42921:SF1">
    <property type="entry name" value="ACETOACETYL-COA SYNTHETASE"/>
    <property type="match status" value="1"/>
</dbReference>
<dbReference type="InterPro" id="IPR032387">
    <property type="entry name" value="ACAS_N"/>
</dbReference>
<dbReference type="PANTHER" id="PTHR42921">
    <property type="entry name" value="ACETOACETYL-COA SYNTHETASE"/>
    <property type="match status" value="1"/>
</dbReference>
<feature type="domain" description="Acetyl-coenzyme A synthetase N-terminal" evidence="7">
    <location>
        <begin position="38"/>
        <end position="94"/>
    </location>
</feature>
<dbReference type="GO" id="GO:0005524">
    <property type="term" value="F:ATP binding"/>
    <property type="evidence" value="ECO:0007669"/>
    <property type="project" value="UniProtKB-KW"/>
</dbReference>
<keyword evidence="9" id="KW-1185">Reference proteome</keyword>
<dbReference type="InterPro" id="IPR000873">
    <property type="entry name" value="AMP-dep_synth/lig_dom"/>
</dbReference>
<dbReference type="OrthoDB" id="9801302at2"/>